<keyword evidence="3" id="KW-1015">Disulfide bond</keyword>
<evidence type="ECO:0000256" key="4">
    <source>
        <dbReference type="ARBA" id="ARBA00023284"/>
    </source>
</evidence>
<sequence>MRKKIFILSSFLLLILLIYAGCSPSNNNNKSANIYLEKTWIETIDGDTIKLKNLTGKVVLLDFWATWCPPCRASIPFLVNMYNKYEKDGFIVIGVNVNENFEQMKGFLERENMTYFIGYMNKDLNNLFNITGIPTFVIFDKKGNLIKTQIGYDPSLDEKIDSIIVEELKK</sequence>
<accession>A0A101I2F7</accession>
<proteinExistence type="predicted"/>
<dbReference type="EMBL" id="LGGX01000009">
    <property type="protein sequence ID" value="KUK87013.1"/>
    <property type="molecule type" value="Genomic_DNA"/>
</dbReference>
<dbReference type="InterPro" id="IPR036249">
    <property type="entry name" value="Thioredoxin-like_sf"/>
</dbReference>
<evidence type="ECO:0000259" key="5">
    <source>
        <dbReference type="PROSITE" id="PS51352"/>
    </source>
</evidence>
<dbReference type="Pfam" id="PF08534">
    <property type="entry name" value="Redoxin"/>
    <property type="match status" value="1"/>
</dbReference>
<reference evidence="7" key="1">
    <citation type="journal article" date="2015" name="MBio">
        <title>Genome-Resolved Metagenomic Analysis Reveals Roles for Candidate Phyla and Other Microbial Community Members in Biogeochemical Transformations in Oil Reservoirs.</title>
        <authorList>
            <person name="Hu P."/>
            <person name="Tom L."/>
            <person name="Singh A."/>
            <person name="Thomas B.C."/>
            <person name="Baker B.J."/>
            <person name="Piceno Y.M."/>
            <person name="Andersen G.L."/>
            <person name="Banfield J.F."/>
        </authorList>
    </citation>
    <scope>NUCLEOTIDE SEQUENCE [LARGE SCALE GENOMIC DNA]</scope>
</reference>
<dbReference type="PANTHER" id="PTHR42852">
    <property type="entry name" value="THIOL:DISULFIDE INTERCHANGE PROTEIN DSBE"/>
    <property type="match status" value="1"/>
</dbReference>
<protein>
    <submittedName>
        <fullName evidence="6">Thiol-disulfide oxidoreductase</fullName>
    </submittedName>
</protein>
<dbReference type="PRINTS" id="PR00421">
    <property type="entry name" value="THIOREDOXIN"/>
</dbReference>
<dbReference type="PROSITE" id="PS00194">
    <property type="entry name" value="THIOREDOXIN_1"/>
    <property type="match status" value="1"/>
</dbReference>
<feature type="domain" description="Thioredoxin" evidence="5">
    <location>
        <begin position="25"/>
        <end position="170"/>
    </location>
</feature>
<evidence type="ECO:0000313" key="6">
    <source>
        <dbReference type="EMBL" id="KUK87013.1"/>
    </source>
</evidence>
<gene>
    <name evidence="6" type="ORF">XE03_1102</name>
</gene>
<dbReference type="InterPro" id="IPR017937">
    <property type="entry name" value="Thioredoxin_CS"/>
</dbReference>
<dbReference type="GO" id="GO:0017004">
    <property type="term" value="P:cytochrome complex assembly"/>
    <property type="evidence" value="ECO:0007669"/>
    <property type="project" value="UniProtKB-KW"/>
</dbReference>
<evidence type="ECO:0000256" key="2">
    <source>
        <dbReference type="ARBA" id="ARBA00022748"/>
    </source>
</evidence>
<dbReference type="PROSITE" id="PS51352">
    <property type="entry name" value="THIOREDOXIN_2"/>
    <property type="match status" value="1"/>
</dbReference>
<dbReference type="CDD" id="cd02966">
    <property type="entry name" value="TlpA_like_family"/>
    <property type="match status" value="1"/>
</dbReference>
<dbReference type="GO" id="GO:0030313">
    <property type="term" value="C:cell envelope"/>
    <property type="evidence" value="ECO:0007669"/>
    <property type="project" value="UniProtKB-SubCell"/>
</dbReference>
<dbReference type="InterPro" id="IPR013740">
    <property type="entry name" value="Redoxin"/>
</dbReference>
<dbReference type="PANTHER" id="PTHR42852:SF6">
    <property type="entry name" value="THIOL:DISULFIDE INTERCHANGE PROTEIN DSBE"/>
    <property type="match status" value="1"/>
</dbReference>
<keyword evidence="4" id="KW-0676">Redox-active center</keyword>
<comment type="subcellular location">
    <subcellularLocation>
        <location evidence="1">Cell envelope</location>
    </subcellularLocation>
</comment>
<evidence type="ECO:0000313" key="7">
    <source>
        <dbReference type="Proteomes" id="UP000053467"/>
    </source>
</evidence>
<dbReference type="Gene3D" id="3.40.30.10">
    <property type="entry name" value="Glutaredoxin"/>
    <property type="match status" value="1"/>
</dbReference>
<dbReference type="AlphaFoldDB" id="A0A101I2F7"/>
<dbReference type="SUPFAM" id="SSF52833">
    <property type="entry name" value="Thioredoxin-like"/>
    <property type="match status" value="1"/>
</dbReference>
<keyword evidence="2" id="KW-0201">Cytochrome c-type biogenesis</keyword>
<dbReference type="Proteomes" id="UP000053467">
    <property type="component" value="Unassembled WGS sequence"/>
</dbReference>
<dbReference type="InterPro" id="IPR013766">
    <property type="entry name" value="Thioredoxin_domain"/>
</dbReference>
<dbReference type="InterPro" id="IPR050553">
    <property type="entry name" value="Thioredoxin_ResA/DsbE_sf"/>
</dbReference>
<dbReference type="PATRIC" id="fig|1635277.3.peg.1348"/>
<evidence type="ECO:0000256" key="1">
    <source>
        <dbReference type="ARBA" id="ARBA00004196"/>
    </source>
</evidence>
<organism evidence="6 7">
    <name type="scientific">candidate division TA06 bacterium 34_109</name>
    <dbReference type="NCBI Taxonomy" id="1635277"/>
    <lineage>
        <taxon>Bacteria</taxon>
        <taxon>Bacteria division TA06</taxon>
    </lineage>
</organism>
<name>A0A101I2F7_UNCT6</name>
<comment type="caution">
    <text evidence="6">The sequence shown here is derived from an EMBL/GenBank/DDBJ whole genome shotgun (WGS) entry which is preliminary data.</text>
</comment>
<dbReference type="GO" id="GO:0016491">
    <property type="term" value="F:oxidoreductase activity"/>
    <property type="evidence" value="ECO:0007669"/>
    <property type="project" value="InterPro"/>
</dbReference>
<evidence type="ECO:0000256" key="3">
    <source>
        <dbReference type="ARBA" id="ARBA00023157"/>
    </source>
</evidence>